<dbReference type="GO" id="GO:0003723">
    <property type="term" value="F:RNA binding"/>
    <property type="evidence" value="ECO:0007669"/>
    <property type="project" value="InterPro"/>
</dbReference>
<name>A0A834FZ40_RHOSS</name>
<feature type="repeat" description="PPR" evidence="3">
    <location>
        <begin position="667"/>
        <end position="701"/>
    </location>
</feature>
<comment type="caution">
    <text evidence="5">The sequence shown here is derived from an EMBL/GenBank/DDBJ whole genome shotgun (WGS) entry which is preliminary data.</text>
</comment>
<feature type="domain" description="DYW" evidence="4">
    <location>
        <begin position="882"/>
        <end position="974"/>
    </location>
</feature>
<dbReference type="FunFam" id="1.25.40.10:FF:000361">
    <property type="entry name" value="Pentatricopeptide repeat-containing protein chloroplastic"/>
    <property type="match status" value="1"/>
</dbReference>
<gene>
    <name evidence="5" type="ORF">RHSIM_Rhsim13G0207200</name>
</gene>
<evidence type="ECO:0000313" key="5">
    <source>
        <dbReference type="EMBL" id="KAF7120814.1"/>
    </source>
</evidence>
<feature type="repeat" description="PPR" evidence="3">
    <location>
        <begin position="566"/>
        <end position="600"/>
    </location>
</feature>
<dbReference type="GO" id="GO:0008270">
    <property type="term" value="F:zinc ion binding"/>
    <property type="evidence" value="ECO:0007669"/>
    <property type="project" value="InterPro"/>
</dbReference>
<evidence type="ECO:0000256" key="2">
    <source>
        <dbReference type="ARBA" id="ARBA00022737"/>
    </source>
</evidence>
<accession>A0A834FZ40</accession>
<dbReference type="InterPro" id="IPR046960">
    <property type="entry name" value="PPR_At4g14850-like_plant"/>
</dbReference>
<dbReference type="PANTHER" id="PTHR47926:SF347">
    <property type="entry name" value="PENTATRICOPEPTIDE REPEAT-CONTAINING PROTEIN"/>
    <property type="match status" value="1"/>
</dbReference>
<dbReference type="InterPro" id="IPR002885">
    <property type="entry name" value="PPR_rpt"/>
</dbReference>
<dbReference type="Proteomes" id="UP000626092">
    <property type="component" value="Unassembled WGS sequence"/>
</dbReference>
<dbReference type="FunFam" id="1.25.40.10:FF:000366">
    <property type="entry name" value="Pentatricopeptide (PPR) repeat-containing protein"/>
    <property type="match status" value="1"/>
</dbReference>
<dbReference type="NCBIfam" id="TIGR00756">
    <property type="entry name" value="PPR"/>
    <property type="match status" value="8"/>
</dbReference>
<dbReference type="Pfam" id="PF13041">
    <property type="entry name" value="PPR_2"/>
    <property type="match status" value="4"/>
</dbReference>
<dbReference type="FunFam" id="1.25.40.10:FF:000393">
    <property type="entry name" value="Pentatricopeptide repeat-containing protein At1g20230"/>
    <property type="match status" value="1"/>
</dbReference>
<dbReference type="EMBL" id="WJXA01000013">
    <property type="protein sequence ID" value="KAF7120814.1"/>
    <property type="molecule type" value="Genomic_DNA"/>
</dbReference>
<evidence type="ECO:0000256" key="3">
    <source>
        <dbReference type="PROSITE-ProRule" id="PRU00708"/>
    </source>
</evidence>
<dbReference type="Pfam" id="PF14432">
    <property type="entry name" value="DYW_deaminase"/>
    <property type="match status" value="1"/>
</dbReference>
<evidence type="ECO:0000256" key="1">
    <source>
        <dbReference type="ARBA" id="ARBA00006643"/>
    </source>
</evidence>
<dbReference type="Gene3D" id="1.25.40.10">
    <property type="entry name" value="Tetratricopeptide repeat domain"/>
    <property type="match status" value="5"/>
</dbReference>
<protein>
    <recommendedName>
        <fullName evidence="4">DYW domain-containing protein</fullName>
    </recommendedName>
</protein>
<keyword evidence="6" id="KW-1185">Reference proteome</keyword>
<dbReference type="InterPro" id="IPR032867">
    <property type="entry name" value="DYW_dom"/>
</dbReference>
<dbReference type="PANTHER" id="PTHR47926">
    <property type="entry name" value="PENTATRICOPEPTIDE REPEAT-CONTAINING PROTEIN"/>
    <property type="match status" value="1"/>
</dbReference>
<dbReference type="GO" id="GO:0009451">
    <property type="term" value="P:RNA modification"/>
    <property type="evidence" value="ECO:0007669"/>
    <property type="project" value="InterPro"/>
</dbReference>
<feature type="repeat" description="PPR" evidence="3">
    <location>
        <begin position="702"/>
        <end position="732"/>
    </location>
</feature>
<proteinExistence type="inferred from homology"/>
<feature type="repeat" description="PPR" evidence="3">
    <location>
        <begin position="156"/>
        <end position="190"/>
    </location>
</feature>
<dbReference type="OrthoDB" id="185373at2759"/>
<feature type="repeat" description="PPR" evidence="3">
    <location>
        <begin position="257"/>
        <end position="291"/>
    </location>
</feature>
<dbReference type="Pfam" id="PF01535">
    <property type="entry name" value="PPR"/>
    <property type="match status" value="8"/>
</dbReference>
<dbReference type="AlphaFoldDB" id="A0A834FZ40"/>
<comment type="similarity">
    <text evidence="1">Belongs to the PPR family. PCMP-H subfamily.</text>
</comment>
<keyword evidence="2" id="KW-0677">Repeat</keyword>
<organism evidence="5 6">
    <name type="scientific">Rhododendron simsii</name>
    <name type="common">Sims's rhododendron</name>
    <dbReference type="NCBI Taxonomy" id="118357"/>
    <lineage>
        <taxon>Eukaryota</taxon>
        <taxon>Viridiplantae</taxon>
        <taxon>Streptophyta</taxon>
        <taxon>Embryophyta</taxon>
        <taxon>Tracheophyta</taxon>
        <taxon>Spermatophyta</taxon>
        <taxon>Magnoliopsida</taxon>
        <taxon>eudicotyledons</taxon>
        <taxon>Gunneridae</taxon>
        <taxon>Pentapetalae</taxon>
        <taxon>asterids</taxon>
        <taxon>Ericales</taxon>
        <taxon>Ericaceae</taxon>
        <taxon>Ericoideae</taxon>
        <taxon>Rhodoreae</taxon>
        <taxon>Rhododendron</taxon>
    </lineage>
</organism>
<feature type="repeat" description="PPR" evidence="3">
    <location>
        <begin position="292"/>
        <end position="327"/>
    </location>
</feature>
<evidence type="ECO:0000259" key="4">
    <source>
        <dbReference type="Pfam" id="PF14432"/>
    </source>
</evidence>
<evidence type="ECO:0000313" key="6">
    <source>
        <dbReference type="Proteomes" id="UP000626092"/>
    </source>
</evidence>
<reference evidence="5" key="1">
    <citation type="submission" date="2019-11" db="EMBL/GenBank/DDBJ databases">
        <authorList>
            <person name="Liu Y."/>
            <person name="Hou J."/>
            <person name="Li T.-Q."/>
            <person name="Guan C.-H."/>
            <person name="Wu X."/>
            <person name="Wu H.-Z."/>
            <person name="Ling F."/>
            <person name="Zhang R."/>
            <person name="Shi X.-G."/>
            <person name="Ren J.-P."/>
            <person name="Chen E.-F."/>
            <person name="Sun J.-M."/>
        </authorList>
    </citation>
    <scope>NUCLEOTIDE SEQUENCE</scope>
    <source>
        <strain evidence="5">Adult_tree_wgs_1</strain>
        <tissue evidence="5">Leaves</tissue>
    </source>
</reference>
<dbReference type="InterPro" id="IPR046848">
    <property type="entry name" value="E_motif"/>
</dbReference>
<dbReference type="Pfam" id="PF20431">
    <property type="entry name" value="E_motif"/>
    <property type="match status" value="1"/>
</dbReference>
<feature type="repeat" description="PPR" evidence="3">
    <location>
        <begin position="430"/>
        <end position="464"/>
    </location>
</feature>
<dbReference type="FunFam" id="1.25.40.10:FF:000031">
    <property type="entry name" value="Pentatricopeptide repeat-containing protein mitochondrial"/>
    <property type="match status" value="1"/>
</dbReference>
<sequence>MQSIAITTTPFFLHSNFETGITLIPPNSLTPPSYPLGKRLTKAFSVTVFEILPKTAKTHEISTGYFSEKGELNNVSLLLQSMGFENPDECNETYALILQKCRKYYAWQLGLQIHAHMIVFGVELCPFLGSQLLEFYCKSGCFEDARKLFDKMPERNVFSWTSVIGMYSSLGDHEEVLDLFYLMIDERVRPDHFIFPKVFKACSELKDYRLGKDVHDYMLSIGFEGNYCVKRSLLDMFIKCGRMDIARMLFEEMEFKDLVMWNMMVSGYVTNEDFKKAFKCVNDMKLDGIMPDQVTWNSIITGYARIGKLKEASRILFKKDGSKRFEPNVVSWTALITGNEQNGHPYEALQIFRKMVMGGENPNSVTIASVISACTILSFSQHGKEVHGYCIKRDELDSDLLVGNSLVDFYCKCQSLDLARQKFRNMKEKDLVSWNALLSGYALSGCREDAFELLREMDLQGVETDIITWNGLITGYTKNGHGETALEFFYRMLKTGRYPNRTSISGALSACAQVKDLRLGKEIHGYVTRNKYDMSTGIGSALISMYSICGSLEAACSVFNHLSTIDIVIWNSIISACAQKGCGISALNLLRQMIASDMEPDTITMVSALPACSRFAVLRHGKEIHQLILRRGLDFGNSIWNALIDMYGRCGSVSKSRKVFDLIPQRDLVSWNVMISVYGMHGLGVEAVNLFHHMRDIGVKPNHFTFTNLLSACSHSGLIDEGWESFKMMKSEYALEPAMEQYSCMVDLMARSGRFNDSVEFMKKMPFEPNAAVWGSLLGACRIHCNVEIAEYAAGKIFELEPLCSGNYILLANIYATAGRWEDAAQIRSLMRKKGVTKNPGCSWIEVKRKFHSFIVGDVSHPSIDKIMEKIKSLYLEIKEIGYVPNTDFVLKNVDEAEKEFSLCGHSEKLAIAFGLISTPVGTPLRIIKNLRICGDCHSATKYISKVENREIIMRDNYRFHHFVDGVCSCRDYW</sequence>
<dbReference type="FunFam" id="1.25.40.10:FF:000285">
    <property type="entry name" value="Pentatricopeptide repeat-containing protein, chloroplastic"/>
    <property type="match status" value="1"/>
</dbReference>
<dbReference type="InterPro" id="IPR011990">
    <property type="entry name" value="TPR-like_helical_dom_sf"/>
</dbReference>
<feature type="repeat" description="PPR" evidence="3">
    <location>
        <begin position="465"/>
        <end position="499"/>
    </location>
</feature>
<feature type="repeat" description="PPR" evidence="3">
    <location>
        <begin position="328"/>
        <end position="362"/>
    </location>
</feature>
<dbReference type="PROSITE" id="PS51375">
    <property type="entry name" value="PPR"/>
    <property type="match status" value="9"/>
</dbReference>